<protein>
    <submittedName>
        <fullName evidence="4">CRISPR-associated RAMP Cmr1</fullName>
    </submittedName>
</protein>
<keyword evidence="1" id="KW-0051">Antiviral defense</keyword>
<dbReference type="Proteomes" id="UP000250189">
    <property type="component" value="Chromosome"/>
</dbReference>
<proteinExistence type="predicted"/>
<name>A0A160VQX6_9EURY</name>
<dbReference type="Proteomes" id="UP000093069">
    <property type="component" value="Chromosome I"/>
</dbReference>
<dbReference type="GO" id="GO:0051607">
    <property type="term" value="P:defense response to virus"/>
    <property type="evidence" value="ECO:0007669"/>
    <property type="project" value="UniProtKB-KW"/>
</dbReference>
<evidence type="ECO:0000256" key="1">
    <source>
        <dbReference type="ARBA" id="ARBA00023118"/>
    </source>
</evidence>
<gene>
    <name evidence="3" type="ORF">A3L04_02760</name>
    <name evidence="4" type="ORF">CHITON_0544</name>
</gene>
<evidence type="ECO:0000313" key="6">
    <source>
        <dbReference type="Proteomes" id="UP000250189"/>
    </source>
</evidence>
<accession>A0A160VQX6</accession>
<dbReference type="NCBIfam" id="TIGR01894">
    <property type="entry name" value="cas_TM1795_cmr1"/>
    <property type="match status" value="1"/>
</dbReference>
<evidence type="ECO:0000313" key="4">
    <source>
        <dbReference type="EMBL" id="CUX77323.1"/>
    </source>
</evidence>
<dbReference type="AlphaFoldDB" id="A0A160VQX6"/>
<dbReference type="EMBL" id="LN999010">
    <property type="protein sequence ID" value="CUX77323.1"/>
    <property type="molecule type" value="Genomic_DNA"/>
</dbReference>
<dbReference type="STRING" id="54262.CHITON_0544"/>
<reference evidence="3 6" key="3">
    <citation type="submission" date="2016-04" db="EMBL/GenBank/DDBJ databases">
        <title>Complete genome sequence of Thermococcus chitonophagus type strain GC74.</title>
        <authorList>
            <person name="Oger P.M."/>
        </authorList>
    </citation>
    <scope>NUCLEOTIDE SEQUENCE [LARGE SCALE GENOMIC DNA]</scope>
    <source>
        <strain evidence="3 6">GC74</strain>
    </source>
</reference>
<dbReference type="EMBL" id="CP015193">
    <property type="protein sequence ID" value="ASJ16074.1"/>
    <property type="molecule type" value="Genomic_DNA"/>
</dbReference>
<sequence>MYEVTFELENITPLFMHGADQSTAEFRAASVKGVMRWWFRALAGNYFGDNISGLKKAECRIFGCAESEVRKSLVTVVASASSPPNGYIDKTSNSWKNAIAWSEYVDYFFFSMLDKKRESNKIKIKSKSSFFPPQSRFRVILRSPDRRALELAEASLLLAIHLGGFGLRARRGAGSLKISKVSGDCSFDDCNSYVVETPDELRDIIETILEFSEQALAGPGDELSRTPIEGYPKYPILHPEYAAVFVLDHERPKDWIGALDNFGRWYLGRKAGRKFVDGFRFKFADYNLSHDLNRGIGGSSSKEKRYYLGLPLIYANYKVTVEGVKGAPRNCPKESDRLIRRRASGYWLSLSQFGDTVSPVVTVFAYQLYPEYEGRFCFRKKIKGERDRIGLITLENPISHRAEDNEAVVNFYREKFIGDKGLAGYKVWPGRV</sequence>
<dbReference type="InterPro" id="IPR005537">
    <property type="entry name" value="RAMP_III_fam"/>
</dbReference>
<organism evidence="4 5">
    <name type="scientific">Thermococcus chitonophagus</name>
    <dbReference type="NCBI Taxonomy" id="54262"/>
    <lineage>
        <taxon>Archaea</taxon>
        <taxon>Methanobacteriati</taxon>
        <taxon>Methanobacteriota</taxon>
        <taxon>Thermococci</taxon>
        <taxon>Thermococcales</taxon>
        <taxon>Thermococcaceae</taxon>
        <taxon>Thermococcus</taxon>
    </lineage>
</organism>
<dbReference type="InterPro" id="IPR007522">
    <property type="entry name" value="CRISPR-assoc_prot_TM1795"/>
</dbReference>
<dbReference type="RefSeq" id="WP_068576518.1">
    <property type="nucleotide sequence ID" value="NZ_CP015193.1"/>
</dbReference>
<dbReference type="GeneID" id="33321460"/>
<evidence type="ECO:0000313" key="5">
    <source>
        <dbReference type="Proteomes" id="UP000093069"/>
    </source>
</evidence>
<keyword evidence="6" id="KW-1185">Reference proteome</keyword>
<dbReference type="KEGG" id="tch:CHITON_0544"/>
<dbReference type="OrthoDB" id="102565at2157"/>
<evidence type="ECO:0000259" key="2">
    <source>
        <dbReference type="Pfam" id="PF03787"/>
    </source>
</evidence>
<feature type="domain" description="CRISPR type III-associated protein" evidence="2">
    <location>
        <begin position="8"/>
        <end position="177"/>
    </location>
</feature>
<evidence type="ECO:0000313" key="3">
    <source>
        <dbReference type="EMBL" id="ASJ16074.1"/>
    </source>
</evidence>
<reference evidence="4" key="2">
    <citation type="submission" date="2016-01" db="EMBL/GenBank/DDBJ databases">
        <authorList>
            <person name="Oliw E.H."/>
        </authorList>
    </citation>
    <scope>NUCLEOTIDE SEQUENCE</scope>
    <source>
        <strain evidence="4">1</strain>
    </source>
</reference>
<dbReference type="Pfam" id="PF03787">
    <property type="entry name" value="RAMPs"/>
    <property type="match status" value="1"/>
</dbReference>
<reference evidence="5" key="1">
    <citation type="submission" date="2016-01" db="EMBL/GenBank/DDBJ databases">
        <authorList>
            <person name="Vorgias C.E."/>
        </authorList>
    </citation>
    <scope>NUCLEOTIDE SEQUENCE [LARGE SCALE GENOMIC DNA]</scope>
</reference>